<dbReference type="KEGG" id="dap:Dacet_2446"/>
<dbReference type="InterPro" id="IPR051207">
    <property type="entry name" value="ComplexI_NDUFA9_subunit"/>
</dbReference>
<dbReference type="GO" id="GO:0044877">
    <property type="term" value="F:protein-containing complex binding"/>
    <property type="evidence" value="ECO:0007669"/>
    <property type="project" value="TreeGrafter"/>
</dbReference>
<dbReference type="InParanoid" id="D4H3V5"/>
<dbReference type="PANTHER" id="PTHR12126:SF11">
    <property type="entry name" value="NADH DEHYDROGENASE [UBIQUINONE] 1 ALPHA SUBCOMPLEX SUBUNIT 9, MITOCHONDRIAL"/>
    <property type="match status" value="1"/>
</dbReference>
<dbReference type="SUPFAM" id="SSF51735">
    <property type="entry name" value="NAD(P)-binding Rossmann-fold domains"/>
    <property type="match status" value="1"/>
</dbReference>
<organism evidence="2 3">
    <name type="scientific">Denitrovibrio acetiphilus (strain DSM 12809 / NBRC 114555 / N2460)</name>
    <dbReference type="NCBI Taxonomy" id="522772"/>
    <lineage>
        <taxon>Bacteria</taxon>
        <taxon>Pseudomonadati</taxon>
        <taxon>Deferribacterota</taxon>
        <taxon>Deferribacteres</taxon>
        <taxon>Deferribacterales</taxon>
        <taxon>Geovibrionaceae</taxon>
        <taxon>Denitrovibrio</taxon>
    </lineage>
</organism>
<dbReference type="InterPro" id="IPR036291">
    <property type="entry name" value="NAD(P)-bd_dom_sf"/>
</dbReference>
<keyword evidence="3" id="KW-1185">Reference proteome</keyword>
<dbReference type="FunFam" id="3.40.50.720:FF:000702">
    <property type="entry name" value="NADH dehydrogenase (Ubiquinone)"/>
    <property type="match status" value="1"/>
</dbReference>
<dbReference type="PaxDb" id="522772-Dacet_2446"/>
<evidence type="ECO:0000313" key="3">
    <source>
        <dbReference type="Proteomes" id="UP000002012"/>
    </source>
</evidence>
<accession>D4H3V5</accession>
<sequence precursor="true">MKRVLVTGATGFVGNAVLASLNKHGYVPVALVRHGSENKLKHSVEMVKGDVMDKASLLKALEGIYAVVHLVGIIREYPSRGVTFEKMHHTATKNIVEAAAEMGIKRYIHMSANGTRLNAVSDYHITKQLAEDEVKNSGLDYTIFRPSLVYGQDDSFINMLAGYMKRTPVFSYFGDGSYPMQPVFVGDVAECFVKAIDNQSTTKMIYPLCGKNVYTYKHLLRLVGKALGKNIILLPVPEFAIKTGISLFGKANWFPITKDQFIMLTEGNTCSSDDAFKILKVERSDFYEKISSYL</sequence>
<dbReference type="Gene3D" id="3.40.50.720">
    <property type="entry name" value="NAD(P)-binding Rossmann-like Domain"/>
    <property type="match status" value="1"/>
</dbReference>
<dbReference type="OrthoDB" id="9776313at2"/>
<dbReference type="InterPro" id="IPR001509">
    <property type="entry name" value="Epimerase_deHydtase"/>
</dbReference>
<dbReference type="HOGENOM" id="CLU_007383_6_5_0"/>
<evidence type="ECO:0000259" key="1">
    <source>
        <dbReference type="Pfam" id="PF01370"/>
    </source>
</evidence>
<dbReference type="PANTHER" id="PTHR12126">
    <property type="entry name" value="NADH-UBIQUINONE OXIDOREDUCTASE 39 KDA SUBUNIT-RELATED"/>
    <property type="match status" value="1"/>
</dbReference>
<feature type="domain" description="NAD-dependent epimerase/dehydratase" evidence="1">
    <location>
        <begin position="4"/>
        <end position="200"/>
    </location>
</feature>
<dbReference type="EMBL" id="CP001968">
    <property type="protein sequence ID" value="ADD69207.1"/>
    <property type="molecule type" value="Genomic_DNA"/>
</dbReference>
<dbReference type="FunCoup" id="D4H3V5">
    <property type="interactions" value="344"/>
</dbReference>
<name>D4H3V5_DENA2</name>
<dbReference type="Pfam" id="PF01370">
    <property type="entry name" value="Epimerase"/>
    <property type="match status" value="1"/>
</dbReference>
<protein>
    <submittedName>
        <fullName evidence="2">NAD-dependent epimerase/dehydratase</fullName>
    </submittedName>
</protein>
<dbReference type="STRING" id="522772.Dacet_2446"/>
<reference evidence="2 3" key="1">
    <citation type="journal article" date="2010" name="Stand. Genomic Sci.">
        <title>Complete genome sequence of Denitrovibrio acetiphilus type strain (N2460).</title>
        <authorList>
            <person name="Kiss H."/>
            <person name="Lang E."/>
            <person name="Lapidus A."/>
            <person name="Copeland A."/>
            <person name="Nolan M."/>
            <person name="Glavina Del Rio T."/>
            <person name="Chen F."/>
            <person name="Lucas S."/>
            <person name="Tice H."/>
            <person name="Cheng J.F."/>
            <person name="Han C."/>
            <person name="Goodwin L."/>
            <person name="Pitluck S."/>
            <person name="Liolios K."/>
            <person name="Pati A."/>
            <person name="Ivanova N."/>
            <person name="Mavromatis K."/>
            <person name="Chen A."/>
            <person name="Palaniappan K."/>
            <person name="Land M."/>
            <person name="Hauser L."/>
            <person name="Chang Y.J."/>
            <person name="Jeffries C.D."/>
            <person name="Detter J.C."/>
            <person name="Brettin T."/>
            <person name="Spring S."/>
            <person name="Rohde M."/>
            <person name="Goker M."/>
            <person name="Woyke T."/>
            <person name="Bristow J."/>
            <person name="Eisen J.A."/>
            <person name="Markowitz V."/>
            <person name="Hugenholtz P."/>
            <person name="Kyrpides N.C."/>
            <person name="Klenk H.P."/>
        </authorList>
    </citation>
    <scope>NUCLEOTIDE SEQUENCE [LARGE SCALE GENOMIC DNA]</scope>
    <source>
        <strain evidence="3">DSM 12809 / NBRC 114555 / N2460</strain>
    </source>
</reference>
<dbReference type="CDD" id="cd05271">
    <property type="entry name" value="NDUFA9_like_SDR_a"/>
    <property type="match status" value="1"/>
</dbReference>
<dbReference type="Proteomes" id="UP000002012">
    <property type="component" value="Chromosome"/>
</dbReference>
<gene>
    <name evidence="2" type="ordered locus">Dacet_2446</name>
</gene>
<dbReference type="AlphaFoldDB" id="D4H3V5"/>
<dbReference type="eggNOG" id="COG0702">
    <property type="taxonomic scope" value="Bacteria"/>
</dbReference>
<proteinExistence type="predicted"/>
<dbReference type="RefSeq" id="WP_013011708.1">
    <property type="nucleotide sequence ID" value="NC_013943.1"/>
</dbReference>
<evidence type="ECO:0000313" key="2">
    <source>
        <dbReference type="EMBL" id="ADD69207.1"/>
    </source>
</evidence>